<dbReference type="OrthoDB" id="406634at2759"/>
<protein>
    <submittedName>
        <fullName evidence="1">Unnamed protein product</fullName>
    </submittedName>
</protein>
<evidence type="ECO:0000313" key="1">
    <source>
        <dbReference type="EMBL" id="GMF09723.1"/>
    </source>
</evidence>
<dbReference type="AlphaFoldDB" id="A0A9W6TC80"/>
<name>A0A9W6TC80_9STRA</name>
<dbReference type="Proteomes" id="UP001165083">
    <property type="component" value="Unassembled WGS sequence"/>
</dbReference>
<evidence type="ECO:0000313" key="2">
    <source>
        <dbReference type="Proteomes" id="UP001165083"/>
    </source>
</evidence>
<reference evidence="1" key="1">
    <citation type="submission" date="2023-04" db="EMBL/GenBank/DDBJ databases">
        <title>Phytophthora lilii NBRC 32176.</title>
        <authorList>
            <person name="Ichikawa N."/>
            <person name="Sato H."/>
            <person name="Tonouchi N."/>
        </authorList>
    </citation>
    <scope>NUCLEOTIDE SEQUENCE</scope>
    <source>
        <strain evidence="1">NBRC 32176</strain>
    </source>
</reference>
<keyword evidence="2" id="KW-1185">Reference proteome</keyword>
<comment type="caution">
    <text evidence="1">The sequence shown here is derived from an EMBL/GenBank/DDBJ whole genome shotgun (WGS) entry which is preliminary data.</text>
</comment>
<accession>A0A9W6TC80</accession>
<gene>
    <name evidence="1" type="ORF">Plil01_000060300</name>
</gene>
<sequence>MPLLNLLPCRRDGVHIGLVVDPSGHQTKVGQRERSSRRGGGGLGLGRQIRVTYAFDFLEKYSEVVDETKEVGQKVWNVADMERDLPELPRVPYDSIMTDGRVFWPGWRSLTRTGLPF</sequence>
<organism evidence="1 2">
    <name type="scientific">Phytophthora lilii</name>
    <dbReference type="NCBI Taxonomy" id="2077276"/>
    <lineage>
        <taxon>Eukaryota</taxon>
        <taxon>Sar</taxon>
        <taxon>Stramenopiles</taxon>
        <taxon>Oomycota</taxon>
        <taxon>Peronosporomycetes</taxon>
        <taxon>Peronosporales</taxon>
        <taxon>Peronosporaceae</taxon>
        <taxon>Phytophthora</taxon>
    </lineage>
</organism>
<dbReference type="EMBL" id="BSXW01000017">
    <property type="protein sequence ID" value="GMF09723.1"/>
    <property type="molecule type" value="Genomic_DNA"/>
</dbReference>
<proteinExistence type="predicted"/>